<dbReference type="Gene3D" id="1.50.10.10">
    <property type="match status" value="1"/>
</dbReference>
<feature type="compositionally biased region" description="Basic and acidic residues" evidence="8">
    <location>
        <begin position="501"/>
        <end position="512"/>
    </location>
</feature>
<dbReference type="InterPro" id="IPR004197">
    <property type="entry name" value="Cellulase_Ig-like"/>
</dbReference>
<evidence type="ECO:0000313" key="12">
    <source>
        <dbReference type="Proteomes" id="UP000610456"/>
    </source>
</evidence>
<dbReference type="SUPFAM" id="SSF48208">
    <property type="entry name" value="Six-hairpin glycosidases"/>
    <property type="match status" value="1"/>
</dbReference>
<keyword evidence="5 6" id="KW-0624">Polysaccharide degradation</keyword>
<feature type="domain" description="Glycoside hydrolase family 9" evidence="9">
    <location>
        <begin position="118"/>
        <end position="576"/>
    </location>
</feature>
<dbReference type="InterPro" id="IPR033126">
    <property type="entry name" value="Glyco_hydro_9_Asp/Glu_AS"/>
</dbReference>
<evidence type="ECO:0000256" key="3">
    <source>
        <dbReference type="ARBA" id="ARBA00023277"/>
    </source>
</evidence>
<dbReference type="Pfam" id="PF00759">
    <property type="entry name" value="Glyco_hydro_9"/>
    <property type="match status" value="1"/>
</dbReference>
<evidence type="ECO:0000259" key="10">
    <source>
        <dbReference type="Pfam" id="PF02927"/>
    </source>
</evidence>
<dbReference type="CDD" id="cd02850">
    <property type="entry name" value="E_set_Cellulase_N"/>
    <property type="match status" value="1"/>
</dbReference>
<protein>
    <recommendedName>
        <fullName evidence="7">Endoglucanase</fullName>
        <ecNumber evidence="7">3.2.1.4</ecNumber>
    </recommendedName>
</protein>
<feature type="region of interest" description="Disordered" evidence="8">
    <location>
        <begin position="500"/>
        <end position="542"/>
    </location>
</feature>
<sequence length="594" mass="66220">MRFPLFRTIYILTFLFTFSAYAQTGAEQIRLNQIGFYPEGSKKAIVIDTNAEEFSVLTAEDGKEVFSEKLGEAKKWPHSSEIVKQVDFSSFRKPGKYILKVIGVGESYTFEIAEEVHSEAAKASIKAFYFQRASTYLPEQYAGKWTREAGHPDSEVKIHNSAASENRPAESVISSPGGWYDAGDYGKYIVNSGITMGTLFSLYEDFPEYLDTLNLNIPESGNNLPDFLDETLYNLRWMMTMQDEDGGVYHKLTSADFQGSVLPKDAGFQRWVVQKSTTATLDFSAVMAQASRIFAGYETELPGLSDSLLVMSKKAYKWAEENPEVQYVQKELKEPAINTGAYGDRNFEDEFQWAATELFVTTGEEKYYRDAALESTAATAFGVPSWPNVNTLALYSITRNGEKYKESEVVDLDVIHTFITQMADELVEYSKTSAYGTPMGVNEKNFSWGSNSEAANQGVLLINAYKITGDQKYLDAANDNLDYLLGRNATGFSFLTGFGEKSTRDPHHRPSEADDVEDPVPGLLAGGPNPGQQDKESCGHLYTKNHHSPATSYIDERCSYASNEIAINWNAPFVYLANALEAIRSSHELSEGKD</sequence>
<dbReference type="Gene3D" id="2.60.40.10">
    <property type="entry name" value="Immunoglobulins"/>
    <property type="match status" value="1"/>
</dbReference>
<reference evidence="11" key="1">
    <citation type="journal article" date="2014" name="Int. J. Syst. Evol. Microbiol.">
        <title>Complete genome sequence of Corynebacterium casei LMG S-19264T (=DSM 44701T), isolated from a smear-ripened cheese.</title>
        <authorList>
            <consortium name="US DOE Joint Genome Institute (JGI-PGF)"/>
            <person name="Walter F."/>
            <person name="Albersmeier A."/>
            <person name="Kalinowski J."/>
            <person name="Ruckert C."/>
        </authorList>
    </citation>
    <scope>NUCLEOTIDE SEQUENCE</scope>
    <source>
        <strain evidence="11">KCTC 12719</strain>
    </source>
</reference>
<keyword evidence="7" id="KW-0136">Cellulose degradation</keyword>
<evidence type="ECO:0000256" key="8">
    <source>
        <dbReference type="SAM" id="MobiDB-lite"/>
    </source>
</evidence>
<evidence type="ECO:0000313" key="11">
    <source>
        <dbReference type="EMBL" id="GHA23313.1"/>
    </source>
</evidence>
<reference evidence="11" key="2">
    <citation type="submission" date="2020-09" db="EMBL/GenBank/DDBJ databases">
        <authorList>
            <person name="Sun Q."/>
            <person name="Kim S."/>
        </authorList>
    </citation>
    <scope>NUCLEOTIDE SEQUENCE</scope>
    <source>
        <strain evidence="11">KCTC 12719</strain>
    </source>
</reference>
<feature type="domain" description="Cellulase Ig-like" evidence="10">
    <location>
        <begin position="26"/>
        <end position="105"/>
    </location>
</feature>
<dbReference type="InterPro" id="IPR014756">
    <property type="entry name" value="Ig_E-set"/>
</dbReference>
<dbReference type="SUPFAM" id="SSF81296">
    <property type="entry name" value="E set domains"/>
    <property type="match status" value="1"/>
</dbReference>
<feature type="active site" evidence="6">
    <location>
        <position position="564"/>
    </location>
</feature>
<evidence type="ECO:0000256" key="6">
    <source>
        <dbReference type="PROSITE-ProRule" id="PRU10060"/>
    </source>
</evidence>
<gene>
    <name evidence="11" type="primary">egl2</name>
    <name evidence="11" type="ORF">GCM10007103_00440</name>
</gene>
<comment type="similarity">
    <text evidence="1 6 7">Belongs to the glycosyl hydrolase 9 (cellulase E) family.</text>
</comment>
<organism evidence="11 12">
    <name type="scientific">Salinimicrobium marinum</name>
    <dbReference type="NCBI Taxonomy" id="680283"/>
    <lineage>
        <taxon>Bacteria</taxon>
        <taxon>Pseudomonadati</taxon>
        <taxon>Bacteroidota</taxon>
        <taxon>Flavobacteriia</taxon>
        <taxon>Flavobacteriales</taxon>
        <taxon>Flavobacteriaceae</taxon>
        <taxon>Salinimicrobium</taxon>
    </lineage>
</organism>
<accession>A0A918VRT4</accession>
<dbReference type="InterPro" id="IPR012341">
    <property type="entry name" value="6hp_glycosidase-like_sf"/>
</dbReference>
<dbReference type="GO" id="GO:0030245">
    <property type="term" value="P:cellulose catabolic process"/>
    <property type="evidence" value="ECO:0007669"/>
    <property type="project" value="UniProtKB-KW"/>
</dbReference>
<keyword evidence="12" id="KW-1185">Reference proteome</keyword>
<dbReference type="EMBL" id="BMXB01000001">
    <property type="protein sequence ID" value="GHA23313.1"/>
    <property type="molecule type" value="Genomic_DNA"/>
</dbReference>
<evidence type="ECO:0000259" key="9">
    <source>
        <dbReference type="Pfam" id="PF00759"/>
    </source>
</evidence>
<proteinExistence type="inferred from homology"/>
<name>A0A918VRT4_9FLAO</name>
<dbReference type="Pfam" id="PF02927">
    <property type="entry name" value="CelD_N"/>
    <property type="match status" value="1"/>
</dbReference>
<dbReference type="GO" id="GO:0008810">
    <property type="term" value="F:cellulase activity"/>
    <property type="evidence" value="ECO:0007669"/>
    <property type="project" value="UniProtKB-EC"/>
</dbReference>
<dbReference type="EC" id="3.2.1.4" evidence="7"/>
<dbReference type="InterPro" id="IPR008928">
    <property type="entry name" value="6-hairpin_glycosidase_sf"/>
</dbReference>
<feature type="chain" id="PRO_5038162509" description="Endoglucanase" evidence="7">
    <location>
        <begin position="23"/>
        <end position="594"/>
    </location>
</feature>
<keyword evidence="4 6" id="KW-0326">Glycosidase</keyword>
<dbReference type="Proteomes" id="UP000610456">
    <property type="component" value="Unassembled WGS sequence"/>
</dbReference>
<feature type="active site" evidence="6">
    <location>
        <position position="555"/>
    </location>
</feature>
<keyword evidence="3 6" id="KW-0119">Carbohydrate metabolism</keyword>
<keyword evidence="7" id="KW-0732">Signal</keyword>
<feature type="signal peptide" evidence="7">
    <location>
        <begin position="1"/>
        <end position="22"/>
    </location>
</feature>
<evidence type="ECO:0000256" key="4">
    <source>
        <dbReference type="ARBA" id="ARBA00023295"/>
    </source>
</evidence>
<dbReference type="RefSeq" id="WP_189602614.1">
    <property type="nucleotide sequence ID" value="NZ_BMXB01000001.1"/>
</dbReference>
<evidence type="ECO:0000256" key="1">
    <source>
        <dbReference type="ARBA" id="ARBA00007072"/>
    </source>
</evidence>
<evidence type="ECO:0000256" key="5">
    <source>
        <dbReference type="ARBA" id="ARBA00023326"/>
    </source>
</evidence>
<dbReference type="InterPro" id="IPR001701">
    <property type="entry name" value="Glyco_hydro_9"/>
</dbReference>
<comment type="caution">
    <text evidence="11">The sequence shown here is derived from an EMBL/GenBank/DDBJ whole genome shotgun (WGS) entry which is preliminary data.</text>
</comment>
<keyword evidence="2 6" id="KW-0378">Hydrolase</keyword>
<comment type="catalytic activity">
    <reaction evidence="7">
        <text>Endohydrolysis of (1-&gt;4)-beta-D-glucosidic linkages in cellulose, lichenin and cereal beta-D-glucans.</text>
        <dbReference type="EC" id="3.2.1.4"/>
    </reaction>
</comment>
<evidence type="ECO:0000256" key="7">
    <source>
        <dbReference type="RuleBase" id="RU361166"/>
    </source>
</evidence>
<dbReference type="InterPro" id="IPR013783">
    <property type="entry name" value="Ig-like_fold"/>
</dbReference>
<evidence type="ECO:0000256" key="2">
    <source>
        <dbReference type="ARBA" id="ARBA00022801"/>
    </source>
</evidence>
<dbReference type="PROSITE" id="PS00698">
    <property type="entry name" value="GH9_3"/>
    <property type="match status" value="1"/>
</dbReference>
<dbReference type="AlphaFoldDB" id="A0A918VRT4"/>
<dbReference type="PANTHER" id="PTHR22298">
    <property type="entry name" value="ENDO-1,4-BETA-GLUCANASE"/>
    <property type="match status" value="1"/>
</dbReference>